<dbReference type="InterPro" id="IPR033138">
    <property type="entry name" value="Cu_oxidase_CS"/>
</dbReference>
<evidence type="ECO:0000256" key="3">
    <source>
        <dbReference type="ARBA" id="ARBA00022525"/>
    </source>
</evidence>
<accession>A0A7J9F933</accession>
<gene>
    <name evidence="9" type="ORF">Gotri_002694</name>
</gene>
<dbReference type="PANTHER" id="PTHR11709">
    <property type="entry name" value="MULTI-COPPER OXIDASE"/>
    <property type="match status" value="1"/>
</dbReference>
<evidence type="ECO:0000256" key="7">
    <source>
        <dbReference type="ARBA" id="ARBA00023008"/>
    </source>
</evidence>
<keyword evidence="10" id="KW-1185">Reference proteome</keyword>
<evidence type="ECO:0000256" key="5">
    <source>
        <dbReference type="ARBA" id="ARBA00022737"/>
    </source>
</evidence>
<dbReference type="EMBL" id="JABEZW010000012">
    <property type="protein sequence ID" value="MBA0781809.1"/>
    <property type="molecule type" value="Genomic_DNA"/>
</dbReference>
<dbReference type="PROSITE" id="PS00079">
    <property type="entry name" value="MULTICOPPER_OXIDASE1"/>
    <property type="match status" value="1"/>
</dbReference>
<feature type="non-terminal residue" evidence="9">
    <location>
        <position position="1"/>
    </location>
</feature>
<keyword evidence="3" id="KW-0964">Secreted</keyword>
<dbReference type="Pfam" id="PF07731">
    <property type="entry name" value="Cu-oxidase_2"/>
    <property type="match status" value="1"/>
</dbReference>
<name>A0A7J9F933_9ROSI</name>
<dbReference type="GO" id="GO:0005576">
    <property type="term" value="C:extracellular region"/>
    <property type="evidence" value="ECO:0007669"/>
    <property type="project" value="UniProtKB-SubCell"/>
</dbReference>
<reference evidence="9 10" key="1">
    <citation type="journal article" date="2019" name="Genome Biol. Evol.">
        <title>Insights into the evolution of the New World diploid cottons (Gossypium, subgenus Houzingenia) based on genome sequencing.</title>
        <authorList>
            <person name="Grover C.E."/>
            <person name="Arick M.A. 2nd"/>
            <person name="Thrash A."/>
            <person name="Conover J.L."/>
            <person name="Sanders W.S."/>
            <person name="Peterson D.G."/>
            <person name="Frelichowski J.E."/>
            <person name="Scheffler J.A."/>
            <person name="Scheffler B.E."/>
            <person name="Wendel J.F."/>
        </authorList>
    </citation>
    <scope>NUCLEOTIDE SEQUENCE [LARGE SCALE GENOMIC DNA]</scope>
    <source>
        <strain evidence="9">8</strain>
        <tissue evidence="9">Leaf</tissue>
    </source>
</reference>
<feature type="domain" description="Plastocyanin-like" evidence="8">
    <location>
        <begin position="122"/>
        <end position="232"/>
    </location>
</feature>
<protein>
    <recommendedName>
        <fullName evidence="8">Plastocyanin-like domain-containing protein</fullName>
    </recommendedName>
</protein>
<dbReference type="Gene3D" id="2.60.40.420">
    <property type="entry name" value="Cupredoxins - blue copper proteins"/>
    <property type="match status" value="1"/>
</dbReference>
<keyword evidence="4" id="KW-0479">Metal-binding</keyword>
<evidence type="ECO:0000313" key="9">
    <source>
        <dbReference type="EMBL" id="MBA0781809.1"/>
    </source>
</evidence>
<dbReference type="SUPFAM" id="SSF49503">
    <property type="entry name" value="Cupredoxins"/>
    <property type="match status" value="1"/>
</dbReference>
<evidence type="ECO:0000313" key="10">
    <source>
        <dbReference type="Proteomes" id="UP000593568"/>
    </source>
</evidence>
<dbReference type="InterPro" id="IPR045087">
    <property type="entry name" value="Cu-oxidase_fam"/>
</dbReference>
<dbReference type="InterPro" id="IPR008972">
    <property type="entry name" value="Cupredoxin"/>
</dbReference>
<dbReference type="InterPro" id="IPR002355">
    <property type="entry name" value="Cu_oxidase_Cu_BS"/>
</dbReference>
<evidence type="ECO:0000256" key="4">
    <source>
        <dbReference type="ARBA" id="ARBA00022723"/>
    </source>
</evidence>
<keyword evidence="7" id="KW-0186">Copper</keyword>
<sequence>ASAAGLEFDSTTTRGVIVYEGAPSWTSRTPLMPVLPAFNDTPTAHKFSTSLTALVGGPHWEPVPLKVDHKMFVTIGMALDVCPSNTTCQGPPVGAKLSASMNNVSFVPPSSLSLLQAFFFNVRGVITKLKFNSTVEMVMQNTVIIGAENHPMHLHGFDFHVLAQGFGNFNPATDTLKYNLFNPQIRHTIGVPVGGWAVIRFVANNPGVWFMHCHFDGHLPIGLATAFVVENGPTPETTLPPPPVDLPQC</sequence>
<dbReference type="Proteomes" id="UP000593568">
    <property type="component" value="Unassembled WGS sequence"/>
</dbReference>
<dbReference type="GO" id="GO:0005507">
    <property type="term" value="F:copper ion binding"/>
    <property type="evidence" value="ECO:0007669"/>
    <property type="project" value="InterPro"/>
</dbReference>
<evidence type="ECO:0000256" key="2">
    <source>
        <dbReference type="ARBA" id="ARBA00010609"/>
    </source>
</evidence>
<evidence type="ECO:0000259" key="8">
    <source>
        <dbReference type="Pfam" id="PF07731"/>
    </source>
</evidence>
<dbReference type="PROSITE" id="PS00080">
    <property type="entry name" value="MULTICOPPER_OXIDASE2"/>
    <property type="match status" value="1"/>
</dbReference>
<proteinExistence type="inferred from homology"/>
<organism evidence="9 10">
    <name type="scientific">Gossypium trilobum</name>
    <dbReference type="NCBI Taxonomy" id="34281"/>
    <lineage>
        <taxon>Eukaryota</taxon>
        <taxon>Viridiplantae</taxon>
        <taxon>Streptophyta</taxon>
        <taxon>Embryophyta</taxon>
        <taxon>Tracheophyta</taxon>
        <taxon>Spermatophyta</taxon>
        <taxon>Magnoliopsida</taxon>
        <taxon>eudicotyledons</taxon>
        <taxon>Gunneridae</taxon>
        <taxon>Pentapetalae</taxon>
        <taxon>rosids</taxon>
        <taxon>malvids</taxon>
        <taxon>Malvales</taxon>
        <taxon>Malvaceae</taxon>
        <taxon>Malvoideae</taxon>
        <taxon>Gossypium</taxon>
    </lineage>
</organism>
<dbReference type="PANTHER" id="PTHR11709:SF9">
    <property type="entry name" value="LACCASE-7"/>
    <property type="match status" value="1"/>
</dbReference>
<comment type="similarity">
    <text evidence="2">Belongs to the multicopper oxidase family.</text>
</comment>
<keyword evidence="6" id="KW-0560">Oxidoreductase</keyword>
<dbReference type="InterPro" id="IPR011706">
    <property type="entry name" value="Cu-oxidase_C"/>
</dbReference>
<evidence type="ECO:0000256" key="1">
    <source>
        <dbReference type="ARBA" id="ARBA00004613"/>
    </source>
</evidence>
<evidence type="ECO:0000256" key="6">
    <source>
        <dbReference type="ARBA" id="ARBA00023002"/>
    </source>
</evidence>
<comment type="subcellular location">
    <subcellularLocation>
        <location evidence="1">Secreted</location>
    </subcellularLocation>
</comment>
<dbReference type="AlphaFoldDB" id="A0A7J9F933"/>
<keyword evidence="5" id="KW-0677">Repeat</keyword>
<comment type="caution">
    <text evidence="9">The sequence shown here is derived from an EMBL/GenBank/DDBJ whole genome shotgun (WGS) entry which is preliminary data.</text>
</comment>
<dbReference type="GO" id="GO:0016491">
    <property type="term" value="F:oxidoreductase activity"/>
    <property type="evidence" value="ECO:0007669"/>
    <property type="project" value="UniProtKB-KW"/>
</dbReference>